<dbReference type="InterPro" id="IPR002168">
    <property type="entry name" value="Lipase_GDXG_HIS_AS"/>
</dbReference>
<comment type="similarity">
    <text evidence="1">Belongs to the 'GDXG' lipolytic enzyme family.</text>
</comment>
<dbReference type="RefSeq" id="WP_280009142.1">
    <property type="nucleotide sequence ID" value="NZ_JAOCEK010000024.1"/>
</dbReference>
<feature type="domain" description="Alpha/beta hydrolase fold-3" evidence="3">
    <location>
        <begin position="81"/>
        <end position="286"/>
    </location>
</feature>
<evidence type="ECO:0000313" key="5">
    <source>
        <dbReference type="Proteomes" id="UP001161065"/>
    </source>
</evidence>
<evidence type="ECO:0000256" key="2">
    <source>
        <dbReference type="ARBA" id="ARBA00022801"/>
    </source>
</evidence>
<proteinExistence type="inferred from homology"/>
<name>A0AA42TW05_9BURK</name>
<dbReference type="InterPro" id="IPR050300">
    <property type="entry name" value="GDXG_lipolytic_enzyme"/>
</dbReference>
<dbReference type="SUPFAM" id="SSF53474">
    <property type="entry name" value="alpha/beta-Hydrolases"/>
    <property type="match status" value="1"/>
</dbReference>
<evidence type="ECO:0000259" key="3">
    <source>
        <dbReference type="Pfam" id="PF07859"/>
    </source>
</evidence>
<dbReference type="PROSITE" id="PS01173">
    <property type="entry name" value="LIPASE_GDXG_HIS"/>
    <property type="match status" value="1"/>
</dbReference>
<dbReference type="PANTHER" id="PTHR48081">
    <property type="entry name" value="AB HYDROLASE SUPERFAMILY PROTEIN C4A8.06C"/>
    <property type="match status" value="1"/>
</dbReference>
<dbReference type="Proteomes" id="UP001161065">
    <property type="component" value="Unassembled WGS sequence"/>
</dbReference>
<evidence type="ECO:0000313" key="4">
    <source>
        <dbReference type="EMBL" id="MDH1336645.1"/>
    </source>
</evidence>
<dbReference type="Gene3D" id="3.40.50.1820">
    <property type="entry name" value="alpha/beta hydrolase"/>
    <property type="match status" value="1"/>
</dbReference>
<sequence>MPIDPHIAGAMQMMADSGAKPLHEGTPEEGRAFYLATTAGALAPEQVVPVASVQDMTVGGSVGSLKARMYRPEGDGPFPTVVYFHGGGFVVGDLDTHDNICRDLCRGARAVIVAVDYRLAPEHPFPAGLEDAVAATKWIVAHALDLGGNSVVGVAGDSAGGNFSAVVAQQLRDDGIPVAAQFLIYPAVDHVAAQYPSVEQNGQGYLLDVETMNWFYGHYAGSYPDPMDPRLAPLQAKDLSRLAPALVVTAEFDPLRDSGTAYVAAMNAAGSAAEHMAGPGMIHGFFDMGPWSPGAQELMQRSIQRFGAMLR</sequence>
<dbReference type="GO" id="GO:0016787">
    <property type="term" value="F:hydrolase activity"/>
    <property type="evidence" value="ECO:0007669"/>
    <property type="project" value="UniProtKB-KW"/>
</dbReference>
<keyword evidence="2 4" id="KW-0378">Hydrolase</keyword>
<gene>
    <name evidence="4" type="ORF">N5D63_21085</name>
</gene>
<dbReference type="InterPro" id="IPR029058">
    <property type="entry name" value="AB_hydrolase_fold"/>
</dbReference>
<dbReference type="AlphaFoldDB" id="A0AA42TW05"/>
<accession>A0AA42TW05</accession>
<dbReference type="Pfam" id="PF07859">
    <property type="entry name" value="Abhydrolase_3"/>
    <property type="match status" value="1"/>
</dbReference>
<dbReference type="EMBL" id="JAOCEK010000024">
    <property type="protein sequence ID" value="MDH1336645.1"/>
    <property type="molecule type" value="Genomic_DNA"/>
</dbReference>
<dbReference type="InterPro" id="IPR013094">
    <property type="entry name" value="AB_hydrolase_3"/>
</dbReference>
<comment type="caution">
    <text evidence="4">The sequence shown here is derived from an EMBL/GenBank/DDBJ whole genome shotgun (WGS) entry which is preliminary data.</text>
</comment>
<reference evidence="4" key="1">
    <citation type="submission" date="2022-09" db="EMBL/GenBank/DDBJ databases">
        <title>Intensive care unit water sources are persistently colonized with multi-drug resistant bacteria and are the site of extensive horizontal gene transfer of antibiotic resistance genes.</title>
        <authorList>
            <person name="Diorio-Toth L."/>
        </authorList>
    </citation>
    <scope>NUCLEOTIDE SEQUENCE</scope>
    <source>
        <strain evidence="4">GD03832</strain>
    </source>
</reference>
<protein>
    <submittedName>
        <fullName evidence="4">Alpha/beta hydrolase</fullName>
    </submittedName>
</protein>
<organism evidence="4 5">
    <name type="scientific">Comamonas thiooxydans</name>
    <dbReference type="NCBI Taxonomy" id="363952"/>
    <lineage>
        <taxon>Bacteria</taxon>
        <taxon>Pseudomonadati</taxon>
        <taxon>Pseudomonadota</taxon>
        <taxon>Betaproteobacteria</taxon>
        <taxon>Burkholderiales</taxon>
        <taxon>Comamonadaceae</taxon>
        <taxon>Comamonas</taxon>
    </lineage>
</organism>
<dbReference type="PANTHER" id="PTHR48081:SF8">
    <property type="entry name" value="ALPHA_BETA HYDROLASE FOLD-3 DOMAIN-CONTAINING PROTEIN-RELATED"/>
    <property type="match status" value="1"/>
</dbReference>
<dbReference type="FunFam" id="3.40.50.1820:FF:000089">
    <property type="entry name" value="Alpha/beta hydrolase"/>
    <property type="match status" value="1"/>
</dbReference>
<evidence type="ECO:0000256" key="1">
    <source>
        <dbReference type="ARBA" id="ARBA00010515"/>
    </source>
</evidence>